<dbReference type="RefSeq" id="XP_037165820.1">
    <property type="nucleotide sequence ID" value="XM_037307180.1"/>
</dbReference>
<dbReference type="OrthoDB" id="3562540at2759"/>
<protein>
    <recommendedName>
        <fullName evidence="3">Fungal N-terminal domain-containing protein</fullName>
    </recommendedName>
</protein>
<name>A0A8H6FXB7_9LECA</name>
<dbReference type="EMBL" id="JACCJC010000018">
    <property type="protein sequence ID" value="KAF6236481.1"/>
    <property type="molecule type" value="Genomic_DNA"/>
</dbReference>
<dbReference type="GeneID" id="59286926"/>
<keyword evidence="2" id="KW-1185">Reference proteome</keyword>
<accession>A0A8H6FXB7</accession>
<evidence type="ECO:0000313" key="2">
    <source>
        <dbReference type="Proteomes" id="UP000578531"/>
    </source>
</evidence>
<evidence type="ECO:0000313" key="1">
    <source>
        <dbReference type="EMBL" id="KAF6236481.1"/>
    </source>
</evidence>
<gene>
    <name evidence="1" type="ORF">HO173_005262</name>
</gene>
<dbReference type="Proteomes" id="UP000578531">
    <property type="component" value="Unassembled WGS sequence"/>
</dbReference>
<dbReference type="AlphaFoldDB" id="A0A8H6FXB7"/>
<sequence length="364" mass="40881">MIRERDKGSMAGIEIVGFLASASQLVVYSIKIATCLSEICQRVQDAPERIRQHSDQIRLLVSTAQLVEQHRLLQTTHVHAHINATLEQAKTLSATLEQLTKDYSRGSIRRYWKILKAAKEKEILANFDRLEKEKSALLLCISVAQTDLLGQGIHKLEMAEKGAHRHSAMAEEGDRVSLPHWLFCQYYEGPEMSLRMIDYRNGDVSLTSLKQGNQIYRDDDVANEERTMPATSLRQGSNGVYVSTEQTQGGQEPFNDMAEEGYRGSSRQQITSGQGHRCSSSGVQHIYEDVTAKDSARQIIGDTLSENTANHGPKHHYKMVRAEGQSQQLNGNVASVEYFKAFFAPRYQQEIAHGGSVYTHASWQ</sequence>
<evidence type="ECO:0008006" key="3">
    <source>
        <dbReference type="Google" id="ProtNLM"/>
    </source>
</evidence>
<proteinExistence type="predicted"/>
<organism evidence="1 2">
    <name type="scientific">Letharia columbiana</name>
    <dbReference type="NCBI Taxonomy" id="112416"/>
    <lineage>
        <taxon>Eukaryota</taxon>
        <taxon>Fungi</taxon>
        <taxon>Dikarya</taxon>
        <taxon>Ascomycota</taxon>
        <taxon>Pezizomycotina</taxon>
        <taxon>Lecanoromycetes</taxon>
        <taxon>OSLEUM clade</taxon>
        <taxon>Lecanoromycetidae</taxon>
        <taxon>Lecanorales</taxon>
        <taxon>Lecanorineae</taxon>
        <taxon>Parmeliaceae</taxon>
        <taxon>Letharia</taxon>
    </lineage>
</organism>
<comment type="caution">
    <text evidence="1">The sequence shown here is derived from an EMBL/GenBank/DDBJ whole genome shotgun (WGS) entry which is preliminary data.</text>
</comment>
<reference evidence="1 2" key="1">
    <citation type="journal article" date="2020" name="Genomics">
        <title>Complete, high-quality genomes from long-read metagenomic sequencing of two wolf lichen thalli reveals enigmatic genome architecture.</title>
        <authorList>
            <person name="McKenzie S.K."/>
            <person name="Walston R.F."/>
            <person name="Allen J.L."/>
        </authorList>
    </citation>
    <scope>NUCLEOTIDE SEQUENCE [LARGE SCALE GENOMIC DNA]</scope>
    <source>
        <strain evidence="1">WasteWater2</strain>
    </source>
</reference>